<reference evidence="2" key="1">
    <citation type="submission" date="2022-10" db="EMBL/GenBank/DDBJ databases">
        <title>Chitinophaga sp. nov., isolated from soil.</title>
        <authorList>
            <person name="Jeon C.O."/>
        </authorList>
    </citation>
    <scope>NUCLEOTIDE SEQUENCE</scope>
    <source>
        <strain evidence="2">R8</strain>
    </source>
</reference>
<dbReference type="Pfam" id="PF00027">
    <property type="entry name" value="cNMP_binding"/>
    <property type="match status" value="1"/>
</dbReference>
<keyword evidence="3" id="KW-1185">Reference proteome</keyword>
<evidence type="ECO:0000313" key="3">
    <source>
        <dbReference type="Proteomes" id="UP001162741"/>
    </source>
</evidence>
<dbReference type="InterPro" id="IPR018490">
    <property type="entry name" value="cNMP-bd_dom_sf"/>
</dbReference>
<evidence type="ECO:0000259" key="1">
    <source>
        <dbReference type="PROSITE" id="PS50042"/>
    </source>
</evidence>
<sequence length="198" mass="23255">MWEALYQHVNKHVHISREAFADIASYFEPVEFKKKAYLVQEGQHCHRQFFVVKGCLRMYFLTDNGNEQTIQFALENWWMTDIDAFNKGRIAAFSVQALEKTEVMAIDKPSMEAVLLAHPAMERYFRLIYERAYTASLFRVKYLVNMPKEQFYLHFANSYPEFAQRIPQKILASFLGFTPEYLSELRKKLAKNGGKSLS</sequence>
<dbReference type="EMBL" id="CP107006">
    <property type="protein sequence ID" value="UYQ92322.1"/>
    <property type="molecule type" value="Genomic_DNA"/>
</dbReference>
<dbReference type="Proteomes" id="UP001162741">
    <property type="component" value="Chromosome"/>
</dbReference>
<dbReference type="PROSITE" id="PS50042">
    <property type="entry name" value="CNMP_BINDING_3"/>
    <property type="match status" value="1"/>
</dbReference>
<gene>
    <name evidence="2" type="ORF">MKQ68_19745</name>
</gene>
<protein>
    <submittedName>
        <fullName evidence="2">Crp/Fnr family transcriptional regulator</fullName>
    </submittedName>
</protein>
<dbReference type="SUPFAM" id="SSF51206">
    <property type="entry name" value="cAMP-binding domain-like"/>
    <property type="match status" value="1"/>
</dbReference>
<dbReference type="InterPro" id="IPR014710">
    <property type="entry name" value="RmlC-like_jellyroll"/>
</dbReference>
<organism evidence="2 3">
    <name type="scientific">Chitinophaga horti</name>
    <dbReference type="NCBI Taxonomy" id="2920382"/>
    <lineage>
        <taxon>Bacteria</taxon>
        <taxon>Pseudomonadati</taxon>
        <taxon>Bacteroidota</taxon>
        <taxon>Chitinophagia</taxon>
        <taxon>Chitinophagales</taxon>
        <taxon>Chitinophagaceae</taxon>
        <taxon>Chitinophaga</taxon>
    </lineage>
</organism>
<proteinExistence type="predicted"/>
<dbReference type="InterPro" id="IPR000595">
    <property type="entry name" value="cNMP-bd_dom"/>
</dbReference>
<dbReference type="RefSeq" id="WP_264280604.1">
    <property type="nucleotide sequence ID" value="NZ_CP107006.1"/>
</dbReference>
<accession>A0ABY6IY65</accession>
<evidence type="ECO:0000313" key="2">
    <source>
        <dbReference type="EMBL" id="UYQ92322.1"/>
    </source>
</evidence>
<feature type="domain" description="Cyclic nucleotide-binding" evidence="1">
    <location>
        <begin position="14"/>
        <end position="132"/>
    </location>
</feature>
<dbReference type="CDD" id="cd00038">
    <property type="entry name" value="CAP_ED"/>
    <property type="match status" value="1"/>
</dbReference>
<name>A0ABY6IY65_9BACT</name>
<dbReference type="Gene3D" id="2.60.120.10">
    <property type="entry name" value="Jelly Rolls"/>
    <property type="match status" value="1"/>
</dbReference>